<name>A0A0P7I166_9RHOB</name>
<dbReference type="Pfam" id="PF01244">
    <property type="entry name" value="Peptidase_M19"/>
    <property type="match status" value="1"/>
</dbReference>
<dbReference type="PANTHER" id="PTHR10443">
    <property type="entry name" value="MICROSOMAL DIPEPTIDASE"/>
    <property type="match status" value="1"/>
</dbReference>
<sequence length="391" mass="42079">MKWVKRGLAVVLGLGVMAGGGFLIFAPRMADQAMNPVNDHAPYPISDAARALHQSLTIGDWHADSLLWKRSLLERHDYGHVDLPRLQEGNVAVQVFTAVTKSPSGLNYDENAADARDDITLLAVGQLWPLRTWSSILERAIYQAERLHGFAAQAPSDLRVVRTLGDLEAVLAARAEGADMVAGILGVEGAHPLEGKMENLDRLERAGYRLIGLQHFFDNELGGSLHGQGNHGLTDFGRQVVAEVAARGMVLDLAHSSTQVVRDVLAMTDMPLVISHTGLQSHCQTKRNIPDELMRQVAATGGVIGIGYWADVTCDDSPAGVAAAIRAAIAAVGEDAVSYGSDYDGTVRVGFDTSDLAALTQAMLDAGLSERQIRKVSGENMLRVLRARLRP</sequence>
<dbReference type="PROSITE" id="PS51365">
    <property type="entry name" value="RENAL_DIPEPTIDASE_2"/>
    <property type="match status" value="1"/>
</dbReference>
<dbReference type="GO" id="GO:0006508">
    <property type="term" value="P:proteolysis"/>
    <property type="evidence" value="ECO:0007669"/>
    <property type="project" value="InterPro"/>
</dbReference>
<dbReference type="InterPro" id="IPR008257">
    <property type="entry name" value="Pept_M19"/>
</dbReference>
<dbReference type="EMBL" id="LKBA01000019">
    <property type="protein sequence ID" value="KPN62599.1"/>
    <property type="molecule type" value="Genomic_DNA"/>
</dbReference>
<protein>
    <submittedName>
        <fullName evidence="1">Peptidase M19</fullName>
    </submittedName>
</protein>
<reference evidence="1 2" key="1">
    <citation type="submission" date="2015-09" db="EMBL/GenBank/DDBJ databases">
        <title>Draft genome sequence of Aliiroseovarius crassostreae CV919-312TSm, the causative agent of Roseovarius Oyster Disease (formerly Juvenile Oyster Disease).</title>
        <authorList>
            <person name="Kessner L."/>
            <person name="Spinard E."/>
            <person name="Nelson D."/>
        </authorList>
    </citation>
    <scope>NUCLEOTIDE SEQUENCE [LARGE SCALE GENOMIC DNA]</scope>
    <source>
        <strain evidence="1 2">CV919-312</strain>
    </source>
</reference>
<dbReference type="PANTHER" id="PTHR10443:SF12">
    <property type="entry name" value="DIPEPTIDASE"/>
    <property type="match status" value="1"/>
</dbReference>
<organism evidence="1 2">
    <name type="scientific">Aliiroseovarius crassostreae</name>
    <dbReference type="NCBI Taxonomy" id="154981"/>
    <lineage>
        <taxon>Bacteria</taxon>
        <taxon>Pseudomonadati</taxon>
        <taxon>Pseudomonadota</taxon>
        <taxon>Alphaproteobacteria</taxon>
        <taxon>Rhodobacterales</taxon>
        <taxon>Paracoccaceae</taxon>
        <taxon>Aliiroseovarius</taxon>
    </lineage>
</organism>
<dbReference type="AlphaFoldDB" id="A0A0P7I166"/>
<gene>
    <name evidence="1" type="ORF">AKJ29_08185</name>
</gene>
<dbReference type="Proteomes" id="UP000050471">
    <property type="component" value="Unassembled WGS sequence"/>
</dbReference>
<dbReference type="Gene3D" id="3.20.20.140">
    <property type="entry name" value="Metal-dependent hydrolases"/>
    <property type="match status" value="1"/>
</dbReference>
<proteinExistence type="predicted"/>
<dbReference type="OrthoDB" id="9804920at2"/>
<dbReference type="InterPro" id="IPR032466">
    <property type="entry name" value="Metal_Hydrolase"/>
</dbReference>
<evidence type="ECO:0000313" key="1">
    <source>
        <dbReference type="EMBL" id="KPN62599.1"/>
    </source>
</evidence>
<comment type="caution">
    <text evidence="1">The sequence shown here is derived from an EMBL/GenBank/DDBJ whole genome shotgun (WGS) entry which is preliminary data.</text>
</comment>
<dbReference type="GO" id="GO:0070573">
    <property type="term" value="F:metallodipeptidase activity"/>
    <property type="evidence" value="ECO:0007669"/>
    <property type="project" value="InterPro"/>
</dbReference>
<evidence type="ECO:0000313" key="2">
    <source>
        <dbReference type="Proteomes" id="UP000050471"/>
    </source>
</evidence>
<accession>A0A0P7I166</accession>
<dbReference type="STRING" id="154981.AKJ29_08185"/>
<dbReference type="RefSeq" id="WP_055192470.1">
    <property type="nucleotide sequence ID" value="NZ_FPBS01000005.1"/>
</dbReference>
<keyword evidence="2" id="KW-1185">Reference proteome</keyword>
<dbReference type="SUPFAM" id="SSF51556">
    <property type="entry name" value="Metallo-dependent hydrolases"/>
    <property type="match status" value="1"/>
</dbReference>